<organism evidence="2 3">
    <name type="scientific">Sphaeroforma arctica JP610</name>
    <dbReference type="NCBI Taxonomy" id="667725"/>
    <lineage>
        <taxon>Eukaryota</taxon>
        <taxon>Ichthyosporea</taxon>
        <taxon>Ichthyophonida</taxon>
        <taxon>Sphaeroforma</taxon>
    </lineage>
</organism>
<dbReference type="EMBL" id="KQ246556">
    <property type="protein sequence ID" value="KNC72752.1"/>
    <property type="molecule type" value="Genomic_DNA"/>
</dbReference>
<keyword evidence="3" id="KW-1185">Reference proteome</keyword>
<dbReference type="RefSeq" id="XP_014146654.1">
    <property type="nucleotide sequence ID" value="XM_014291179.1"/>
</dbReference>
<dbReference type="GeneID" id="25915190"/>
<evidence type="ECO:0000313" key="2">
    <source>
        <dbReference type="EMBL" id="KNC72752.1"/>
    </source>
</evidence>
<protein>
    <submittedName>
        <fullName evidence="2">Uncharacterized protein</fullName>
    </submittedName>
</protein>
<reference evidence="2 3" key="1">
    <citation type="submission" date="2011-02" db="EMBL/GenBank/DDBJ databases">
        <title>The Genome Sequence of Sphaeroforma arctica JP610.</title>
        <authorList>
            <consortium name="The Broad Institute Genome Sequencing Platform"/>
            <person name="Russ C."/>
            <person name="Cuomo C."/>
            <person name="Young S.K."/>
            <person name="Zeng Q."/>
            <person name="Gargeya S."/>
            <person name="Alvarado L."/>
            <person name="Berlin A."/>
            <person name="Chapman S.B."/>
            <person name="Chen Z."/>
            <person name="Freedman E."/>
            <person name="Gellesch M."/>
            <person name="Goldberg J."/>
            <person name="Griggs A."/>
            <person name="Gujja S."/>
            <person name="Heilman E."/>
            <person name="Heiman D."/>
            <person name="Howarth C."/>
            <person name="Mehta T."/>
            <person name="Neiman D."/>
            <person name="Pearson M."/>
            <person name="Roberts A."/>
            <person name="Saif S."/>
            <person name="Shea T."/>
            <person name="Shenoy N."/>
            <person name="Sisk P."/>
            <person name="Stolte C."/>
            <person name="Sykes S."/>
            <person name="White J."/>
            <person name="Yandava C."/>
            <person name="Burger G."/>
            <person name="Gray M.W."/>
            <person name="Holland P.W.H."/>
            <person name="King N."/>
            <person name="Lang F.B.F."/>
            <person name="Roger A.J."/>
            <person name="Ruiz-Trillo I."/>
            <person name="Haas B."/>
            <person name="Nusbaum C."/>
            <person name="Birren B."/>
        </authorList>
    </citation>
    <scope>NUCLEOTIDE SEQUENCE [LARGE SCALE GENOMIC DNA]</scope>
    <source>
        <strain evidence="2 3">JP610</strain>
    </source>
</reference>
<feature type="non-terminal residue" evidence="2">
    <location>
        <position position="92"/>
    </location>
</feature>
<evidence type="ECO:0000313" key="3">
    <source>
        <dbReference type="Proteomes" id="UP000054560"/>
    </source>
</evidence>
<feature type="region of interest" description="Disordered" evidence="1">
    <location>
        <begin position="1"/>
        <end position="20"/>
    </location>
</feature>
<name>A0A0L0F7N8_9EUKA</name>
<accession>A0A0L0F7N8</accession>
<dbReference type="AlphaFoldDB" id="A0A0L0F7N8"/>
<sequence>MEGYKRNKQCTSNNKSTTEANTSDELVDLALIKAVRYERADDFKGRILQIASTCVMDEARHGSGTVVHIRQFSDVVSSNEFIDAEDAAGTLR</sequence>
<proteinExistence type="predicted"/>
<gene>
    <name evidence="2" type="ORF">SARC_14686</name>
</gene>
<evidence type="ECO:0000256" key="1">
    <source>
        <dbReference type="SAM" id="MobiDB-lite"/>
    </source>
</evidence>
<feature type="compositionally biased region" description="Polar residues" evidence="1">
    <location>
        <begin position="9"/>
        <end position="20"/>
    </location>
</feature>
<dbReference type="Proteomes" id="UP000054560">
    <property type="component" value="Unassembled WGS sequence"/>
</dbReference>